<dbReference type="Gene3D" id="3.30.70.360">
    <property type="match status" value="1"/>
</dbReference>
<dbReference type="Gene3D" id="3.40.630.10">
    <property type="entry name" value="Zn peptidases"/>
    <property type="match status" value="1"/>
</dbReference>
<feature type="binding site" evidence="1">
    <location>
        <position position="367"/>
    </location>
    <ligand>
        <name>Mn(2+)</name>
        <dbReference type="ChEBI" id="CHEBI:29035"/>
        <label>2</label>
    </ligand>
</feature>
<keyword evidence="3" id="KW-0378">Hydrolase</keyword>
<evidence type="ECO:0000313" key="3">
    <source>
        <dbReference type="EMBL" id="TQR11317.1"/>
    </source>
</evidence>
<dbReference type="AlphaFoldDB" id="A0A544T1J1"/>
<dbReference type="PANTHER" id="PTHR11014">
    <property type="entry name" value="PEPTIDASE M20 FAMILY MEMBER"/>
    <property type="match status" value="1"/>
</dbReference>
<dbReference type="InterPro" id="IPR002933">
    <property type="entry name" value="Peptidase_M20"/>
</dbReference>
<comment type="cofactor">
    <cofactor evidence="1">
        <name>Mn(2+)</name>
        <dbReference type="ChEBI" id="CHEBI:29035"/>
    </cofactor>
    <text evidence="1">The Mn(2+) ion enhances activity.</text>
</comment>
<feature type="domain" description="Peptidase M20 dimerisation" evidence="2">
    <location>
        <begin position="188"/>
        <end position="283"/>
    </location>
</feature>
<feature type="binding site" evidence="1">
    <location>
        <position position="106"/>
    </location>
    <ligand>
        <name>Mn(2+)</name>
        <dbReference type="ChEBI" id="CHEBI:29035"/>
        <label>2</label>
    </ligand>
</feature>
<feature type="binding site" evidence="1">
    <location>
        <position position="142"/>
    </location>
    <ligand>
        <name>Mn(2+)</name>
        <dbReference type="ChEBI" id="CHEBI:29035"/>
        <label>2</label>
    </ligand>
</feature>
<evidence type="ECO:0000313" key="4">
    <source>
        <dbReference type="Proteomes" id="UP000317316"/>
    </source>
</evidence>
<dbReference type="GO" id="GO:0046872">
    <property type="term" value="F:metal ion binding"/>
    <property type="evidence" value="ECO:0007669"/>
    <property type="project" value="UniProtKB-KW"/>
</dbReference>
<dbReference type="GO" id="GO:0016787">
    <property type="term" value="F:hydrolase activity"/>
    <property type="evidence" value="ECO:0007669"/>
    <property type="project" value="UniProtKB-KW"/>
</dbReference>
<dbReference type="PANTHER" id="PTHR11014:SF63">
    <property type="entry name" value="METALLOPEPTIDASE, PUTATIVE (AFU_ORTHOLOGUE AFUA_6G09600)-RELATED"/>
    <property type="match status" value="1"/>
</dbReference>
<dbReference type="NCBIfam" id="TIGR01891">
    <property type="entry name" value="amidohydrolases"/>
    <property type="match status" value="1"/>
</dbReference>
<protein>
    <submittedName>
        <fullName evidence="3">Amidohydrolase</fullName>
    </submittedName>
</protein>
<dbReference type="InterPro" id="IPR017439">
    <property type="entry name" value="Amidohydrolase"/>
</dbReference>
<dbReference type="OrthoDB" id="2985724at2"/>
<dbReference type="InterPro" id="IPR011650">
    <property type="entry name" value="Peptidase_M20_dimer"/>
</dbReference>
<dbReference type="PIRSF" id="PIRSF005962">
    <property type="entry name" value="Pept_M20D_amidohydro"/>
    <property type="match status" value="1"/>
</dbReference>
<evidence type="ECO:0000259" key="2">
    <source>
        <dbReference type="Pfam" id="PF07687"/>
    </source>
</evidence>
<reference evidence="3 4" key="1">
    <citation type="submission" date="2019-05" db="EMBL/GenBank/DDBJ databases">
        <title>Psychrobacillus vulpis sp. nov., a new species isolated from feces of a red fox that inhabits in The Tablas de Daimiel Natural Park, Albacete, Spain.</title>
        <authorList>
            <person name="Rodriguez M."/>
            <person name="Reina J.C."/>
            <person name="Bejar V."/>
            <person name="Llamas I."/>
        </authorList>
    </citation>
    <scope>NUCLEOTIDE SEQUENCE [LARGE SCALE GENOMIC DNA]</scope>
    <source>
        <strain evidence="3 4">NEAU-3TGS17</strain>
    </source>
</reference>
<name>A0A544T1J1_9BACI</name>
<keyword evidence="1" id="KW-0479">Metal-binding</keyword>
<gene>
    <name evidence="3" type="ORF">FG382_15315</name>
</gene>
<feature type="binding site" evidence="1">
    <location>
        <position position="166"/>
    </location>
    <ligand>
        <name>Mn(2+)</name>
        <dbReference type="ChEBI" id="CHEBI:29035"/>
        <label>2</label>
    </ligand>
</feature>
<dbReference type="Pfam" id="PF07687">
    <property type="entry name" value="M20_dimer"/>
    <property type="match status" value="1"/>
</dbReference>
<dbReference type="InterPro" id="IPR036264">
    <property type="entry name" value="Bact_exopeptidase_dim_dom"/>
</dbReference>
<dbReference type="SUPFAM" id="SSF55031">
    <property type="entry name" value="Bacterial exopeptidase dimerisation domain"/>
    <property type="match status" value="1"/>
</dbReference>
<dbReference type="EMBL" id="VDGH01000009">
    <property type="protein sequence ID" value="TQR11317.1"/>
    <property type="molecule type" value="Genomic_DNA"/>
</dbReference>
<organism evidence="3 4">
    <name type="scientific">Psychrobacillus lasiicapitis</name>
    <dbReference type="NCBI Taxonomy" id="1636719"/>
    <lineage>
        <taxon>Bacteria</taxon>
        <taxon>Bacillati</taxon>
        <taxon>Bacillota</taxon>
        <taxon>Bacilli</taxon>
        <taxon>Bacillales</taxon>
        <taxon>Bacillaceae</taxon>
        <taxon>Psychrobacillus</taxon>
    </lineage>
</organism>
<proteinExistence type="predicted"/>
<accession>A0A544T1J1</accession>
<keyword evidence="1" id="KW-0464">Manganese</keyword>
<feature type="binding site" evidence="1">
    <location>
        <position position="108"/>
    </location>
    <ligand>
        <name>Mn(2+)</name>
        <dbReference type="ChEBI" id="CHEBI:29035"/>
        <label>2</label>
    </ligand>
</feature>
<evidence type="ECO:0000256" key="1">
    <source>
        <dbReference type="PIRSR" id="PIRSR005962-1"/>
    </source>
</evidence>
<comment type="caution">
    <text evidence="3">The sequence shown here is derived from an EMBL/GenBank/DDBJ whole genome shotgun (WGS) entry which is preliminary data.</text>
</comment>
<sequence>MMKLSETVASIEQYVIDIRRDLHRHPEIGLQEVRTMNVVTQELSDLGIPFEIVQDGGIIGFIHGAQSGRTIILRADLDALPMKESELNLKQKKAVTSTIANAAHTCGHDAHTAMLLGAAKILSSKREELAGSIILAFEQGEEMGGGIKNLLNRLHQIGADGIWGIHLKSDLQAGKISVDAGPRMAAASGFKVVLKGKAGHGSRPDLAVSPVDCFVDFYQALRNMRHSRLSPFETITYSIGIVQAGSALNIIPDTLEFAGSFRYLNKEQGEQAIHIFKDILAHVSEMHNCSFEYKMEPVVSDLVVINEATCAKIAAAAVEQALSKEVLATIPAWMASESFSFYLKYFPGVFAFLGVQNEEQGMGAEHHNEHFDIDESALIVGVTSTVQYALDFLAYKGSIDYTATDKDVPELLSQYGF</sequence>
<dbReference type="SUPFAM" id="SSF53187">
    <property type="entry name" value="Zn-dependent exopeptidases"/>
    <property type="match status" value="1"/>
</dbReference>
<dbReference type="Pfam" id="PF01546">
    <property type="entry name" value="Peptidase_M20"/>
    <property type="match status" value="1"/>
</dbReference>
<keyword evidence="4" id="KW-1185">Reference proteome</keyword>
<dbReference type="Proteomes" id="UP000317316">
    <property type="component" value="Unassembled WGS sequence"/>
</dbReference>